<feature type="repeat" description="TPR" evidence="2">
    <location>
        <begin position="157"/>
        <end position="190"/>
    </location>
</feature>
<dbReference type="InterPro" id="IPR011990">
    <property type="entry name" value="TPR-like_helical_dom_sf"/>
</dbReference>
<feature type="region of interest" description="Disordered" evidence="3">
    <location>
        <begin position="114"/>
        <end position="134"/>
    </location>
</feature>
<gene>
    <name evidence="4" type="ORF">TSUD_29380</name>
</gene>
<dbReference type="EMBL" id="DF973564">
    <property type="protein sequence ID" value="GAU34697.1"/>
    <property type="molecule type" value="Genomic_DNA"/>
</dbReference>
<organism evidence="4 5">
    <name type="scientific">Trifolium subterraneum</name>
    <name type="common">Subterranean clover</name>
    <dbReference type="NCBI Taxonomy" id="3900"/>
    <lineage>
        <taxon>Eukaryota</taxon>
        <taxon>Viridiplantae</taxon>
        <taxon>Streptophyta</taxon>
        <taxon>Embryophyta</taxon>
        <taxon>Tracheophyta</taxon>
        <taxon>Spermatophyta</taxon>
        <taxon>Magnoliopsida</taxon>
        <taxon>eudicotyledons</taxon>
        <taxon>Gunneridae</taxon>
        <taxon>Pentapetalae</taxon>
        <taxon>rosids</taxon>
        <taxon>fabids</taxon>
        <taxon>Fabales</taxon>
        <taxon>Fabaceae</taxon>
        <taxon>Papilionoideae</taxon>
        <taxon>50 kb inversion clade</taxon>
        <taxon>NPAAA clade</taxon>
        <taxon>Hologalegina</taxon>
        <taxon>IRL clade</taxon>
        <taxon>Trifolieae</taxon>
        <taxon>Trifolium</taxon>
    </lineage>
</organism>
<dbReference type="PROSITE" id="PS50005">
    <property type="entry name" value="TPR"/>
    <property type="match status" value="1"/>
</dbReference>
<evidence type="ECO:0000313" key="4">
    <source>
        <dbReference type="EMBL" id="GAU34697.1"/>
    </source>
</evidence>
<reference evidence="5" key="1">
    <citation type="journal article" date="2017" name="Front. Plant Sci.">
        <title>Climate Clever Clovers: New Paradigm to Reduce the Environmental Footprint of Ruminants by Breeding Low Methanogenic Forages Utilizing Haplotype Variation.</title>
        <authorList>
            <person name="Kaur P."/>
            <person name="Appels R."/>
            <person name="Bayer P.E."/>
            <person name="Keeble-Gagnere G."/>
            <person name="Wang J."/>
            <person name="Hirakawa H."/>
            <person name="Shirasawa K."/>
            <person name="Vercoe P."/>
            <person name="Stefanova K."/>
            <person name="Durmic Z."/>
            <person name="Nichols P."/>
            <person name="Revell C."/>
            <person name="Isobe S.N."/>
            <person name="Edwards D."/>
            <person name="Erskine W."/>
        </authorList>
    </citation>
    <scope>NUCLEOTIDE SEQUENCE [LARGE SCALE GENOMIC DNA]</scope>
    <source>
        <strain evidence="5">cv. Daliak</strain>
    </source>
</reference>
<feature type="region of interest" description="Disordered" evidence="3">
    <location>
        <begin position="51"/>
        <end position="71"/>
    </location>
</feature>
<keyword evidence="5" id="KW-1185">Reference proteome</keyword>
<keyword evidence="2" id="KW-0802">TPR repeat</keyword>
<evidence type="ECO:0000256" key="2">
    <source>
        <dbReference type="PROSITE-ProRule" id="PRU00339"/>
    </source>
</evidence>
<dbReference type="AlphaFoldDB" id="A0A2Z6NXB4"/>
<dbReference type="InterPro" id="IPR019734">
    <property type="entry name" value="TPR_rpt"/>
</dbReference>
<dbReference type="PANTHER" id="PTHR45188">
    <property type="entry name" value="DNAJ PROTEIN P58IPK HOMOLOG"/>
    <property type="match status" value="1"/>
</dbReference>
<name>A0A2Z6NXB4_TRISU</name>
<evidence type="ECO:0000256" key="3">
    <source>
        <dbReference type="SAM" id="MobiDB-lite"/>
    </source>
</evidence>
<evidence type="ECO:0000313" key="5">
    <source>
        <dbReference type="Proteomes" id="UP000242715"/>
    </source>
</evidence>
<proteinExistence type="predicted"/>
<dbReference type="PANTHER" id="PTHR45188:SF2">
    <property type="entry name" value="DNAJ HOMOLOG SUBFAMILY C MEMBER 7"/>
    <property type="match status" value="1"/>
</dbReference>
<dbReference type="SUPFAM" id="SSF48452">
    <property type="entry name" value="TPR-like"/>
    <property type="match status" value="1"/>
</dbReference>
<protein>
    <submittedName>
        <fullName evidence="4">Uncharacterized protein</fullName>
    </submittedName>
</protein>
<keyword evidence="1" id="KW-0677">Repeat</keyword>
<dbReference type="OrthoDB" id="66906at2759"/>
<dbReference type="Proteomes" id="UP000242715">
    <property type="component" value="Unassembled WGS sequence"/>
</dbReference>
<sequence>MNSLPKSHHYHQLSFTHRHFSLQKSFSTLFSFPSLPSHHFSSSPLLLPSIKASSSSSPNSNNNNNNNNPFQKPLNAFSQFLRTLNPFYSPLFEPAYVAATLIFFFVFRVQHNPTTATSSLPPPPPAESSTTTATENLSIKENEISIEEKLIEYSNDANALRSLVEENVRARKFNKAIRAVDRLIELEPEDLALIVLKSQLHSYNGEHKLAKKGFELTLQQDPLNLAAYRGLMMAISNLEEPMEVFLNKVDEIVKFLEEKKMESEAREFKLLIAQAKVMEEDFSGALKVYEEIAKEEPSDFRPYLCQGVVYTMLRKNDEAEKQFEEYKKLVPENHPYKKYFEDNAKIFSKKLEKGGIEANI</sequence>
<accession>A0A2Z6NXB4</accession>
<evidence type="ECO:0000256" key="1">
    <source>
        <dbReference type="ARBA" id="ARBA00022737"/>
    </source>
</evidence>
<dbReference type="Gene3D" id="1.25.40.10">
    <property type="entry name" value="Tetratricopeptide repeat domain"/>
    <property type="match status" value="2"/>
</dbReference>